<dbReference type="InterPro" id="IPR000073">
    <property type="entry name" value="AB_hydrolase_1"/>
</dbReference>
<feature type="domain" description="AB hydrolase-1" evidence="1">
    <location>
        <begin position="15"/>
        <end position="130"/>
    </location>
</feature>
<dbReference type="RefSeq" id="WP_252961946.1">
    <property type="nucleotide sequence ID" value="NZ_CAMIPH010000009.1"/>
</dbReference>
<evidence type="ECO:0000313" key="2">
    <source>
        <dbReference type="EMBL" id="USV03228.1"/>
    </source>
</evidence>
<gene>
    <name evidence="2" type="ORF">KFQ06_06870</name>
</gene>
<dbReference type="Proteomes" id="UP001056873">
    <property type="component" value="Chromosome"/>
</dbReference>
<dbReference type="PRINTS" id="PR00412">
    <property type="entry name" value="EPOXHYDRLASE"/>
</dbReference>
<proteinExistence type="predicted"/>
<dbReference type="InterPro" id="IPR050266">
    <property type="entry name" value="AB_hydrolase_sf"/>
</dbReference>
<dbReference type="PANTHER" id="PTHR43798">
    <property type="entry name" value="MONOACYLGLYCEROL LIPASE"/>
    <property type="match status" value="1"/>
</dbReference>
<dbReference type="SUPFAM" id="SSF53474">
    <property type="entry name" value="alpha/beta-Hydrolases"/>
    <property type="match status" value="1"/>
</dbReference>
<accession>A0ABY5CZK8</accession>
<name>A0ABY5CZK8_9GAMM</name>
<protein>
    <submittedName>
        <fullName evidence="2">Alpha/beta fold hydrolase</fullName>
    </submittedName>
</protein>
<evidence type="ECO:0000313" key="3">
    <source>
        <dbReference type="Proteomes" id="UP001056873"/>
    </source>
</evidence>
<dbReference type="Pfam" id="PF00561">
    <property type="entry name" value="Abhydrolase_1"/>
    <property type="match status" value="1"/>
</dbReference>
<keyword evidence="2" id="KW-0378">Hydrolase</keyword>
<dbReference type="InterPro" id="IPR000639">
    <property type="entry name" value="Epox_hydrolase-like"/>
</dbReference>
<dbReference type="EMBL" id="CP074347">
    <property type="protein sequence ID" value="USV03228.1"/>
    <property type="molecule type" value="Genomic_DNA"/>
</dbReference>
<dbReference type="Gene3D" id="3.40.50.1820">
    <property type="entry name" value="alpha/beta hydrolase"/>
    <property type="match status" value="1"/>
</dbReference>
<reference evidence="2" key="1">
    <citation type="journal article" date="2022" name="BMC Genomics">
        <title>Genome sequence of the entomopathogenic Serratia entomophila isolate 626 and characterisation of the species specific itaconate degradation pathway.</title>
        <authorList>
            <person name="Vaughan A.L."/>
            <person name="Altermann E."/>
            <person name="Glare T.R."/>
            <person name="Hurst M.R.H."/>
        </authorList>
    </citation>
    <scope>NUCLEOTIDE SEQUENCE</scope>
    <source>
        <strain evidence="2">626</strain>
    </source>
</reference>
<dbReference type="GO" id="GO:0016787">
    <property type="term" value="F:hydrolase activity"/>
    <property type="evidence" value="ECO:0007669"/>
    <property type="project" value="UniProtKB-KW"/>
</dbReference>
<dbReference type="InterPro" id="IPR029058">
    <property type="entry name" value="AB_hydrolase_fold"/>
</dbReference>
<dbReference type="PANTHER" id="PTHR43798:SF29">
    <property type="entry name" value="AB HYDROLASE-1 DOMAIN-CONTAINING PROTEIN"/>
    <property type="match status" value="1"/>
</dbReference>
<organism evidence="2 3">
    <name type="scientific">Serratia entomophila</name>
    <dbReference type="NCBI Taxonomy" id="42906"/>
    <lineage>
        <taxon>Bacteria</taxon>
        <taxon>Pseudomonadati</taxon>
        <taxon>Pseudomonadota</taxon>
        <taxon>Gammaproteobacteria</taxon>
        <taxon>Enterobacterales</taxon>
        <taxon>Yersiniaceae</taxon>
        <taxon>Serratia</taxon>
    </lineage>
</organism>
<dbReference type="PRINTS" id="PR00111">
    <property type="entry name" value="ABHYDROLASE"/>
</dbReference>
<keyword evidence="3" id="KW-1185">Reference proteome</keyword>
<evidence type="ECO:0000259" key="1">
    <source>
        <dbReference type="Pfam" id="PF00561"/>
    </source>
</evidence>
<sequence length="264" mass="28784">MDKHLTYLDVGSGFPLLLGHSYLFDRHMWTPQLVALAKHYRVIVPDLWGHGDSPALPASHSSLSDIANDHLNLMDRLGIKEFGVIGLSVGGMWGAELAAMAPERVKLLALMDSYLGDETEEARQRYFGMLAAVEQAGVIASPILEYVAAQFYSDNAPDSLMQPLIAHLETIPAQTLRDSIVPLGKMIFGRPDKLALLEKITAAAIVITGEQDKPRPPAEGERMAQILGCSHVLIPHAGHISNKENPQAVTETLLAFLTESLPPR</sequence>